<dbReference type="PROSITE" id="PS51032">
    <property type="entry name" value="AP2_ERF"/>
    <property type="match status" value="1"/>
</dbReference>
<comment type="caution">
    <text evidence="12">The sequence shown here is derived from an EMBL/GenBank/DDBJ whole genome shotgun (WGS) entry which is preliminary data.</text>
</comment>
<dbReference type="PRINTS" id="PR00367">
    <property type="entry name" value="ETHRSPELEMNT"/>
</dbReference>
<evidence type="ECO:0000256" key="1">
    <source>
        <dbReference type="ARBA" id="ARBA00004123"/>
    </source>
</evidence>
<comment type="subcellular location">
    <subcellularLocation>
        <location evidence="1">Nucleus</location>
    </subcellularLocation>
</comment>
<feature type="compositionally biased region" description="Basic residues" evidence="10">
    <location>
        <begin position="20"/>
        <end position="30"/>
    </location>
</feature>
<keyword evidence="8" id="KW-0539">Nucleus</keyword>
<dbReference type="Proteomes" id="UP000306102">
    <property type="component" value="Unassembled WGS sequence"/>
</dbReference>
<evidence type="ECO:0000256" key="7">
    <source>
        <dbReference type="ARBA" id="ARBA00023163"/>
    </source>
</evidence>
<dbReference type="PANTHER" id="PTHR31241:SF62">
    <property type="entry name" value="DEHYDRATION-RESPONSIVE ELEMENT-BINDING PROTEIN 2D"/>
    <property type="match status" value="1"/>
</dbReference>
<evidence type="ECO:0000256" key="9">
    <source>
        <dbReference type="ARBA" id="ARBA00024343"/>
    </source>
</evidence>
<gene>
    <name evidence="12" type="ORF">TEA_023745</name>
</gene>
<keyword evidence="7" id="KW-0804">Transcription</keyword>
<dbReference type="InterPro" id="IPR016177">
    <property type="entry name" value="DNA-bd_dom_sf"/>
</dbReference>
<dbReference type="SUPFAM" id="SSF54171">
    <property type="entry name" value="DNA-binding domain"/>
    <property type="match status" value="1"/>
</dbReference>
<comment type="similarity">
    <text evidence="9">Belongs to the AP2/ERF transcription factor family. ERF subfamily.</text>
</comment>
<feature type="domain" description="AP2/ERF" evidence="11">
    <location>
        <begin position="83"/>
        <end position="140"/>
    </location>
</feature>
<sequence>MMGLLDQASNLTSLPLDYSRKRKSRSRRNGSKSVSQTLAKWKEYNDKLDSSDEGAKPVRKVPAKGSKKGCMKGKGGPENSHCNYRGVRQRTWGKWVAEIREPNRGSRLWLGTFPTARQAAMAYDEAAKAMYGPCARLNLPNGVSLSESGKESTSLPTTSVSDSTTTSIQSEVCASEDLMVNLDALKVKHEDDNRLSTICSVSTPMSVVKDKIKEEPVDFNVESELGYGQNYPQNFTFDDEMFDVDELLGALGSTSVHDLGSLGQSLDYNKFNGEMPSDLSYQLQNPDAKLLGSLHHMEQVPSAVDYGFDFLRPGRQEDHNFALDDFGYLDLDYSDLGLDRSVAASSLIDSPISRRISGSNSYQVLKACSDLKFGSSLLDFECHFNEALEKKM</sequence>
<keyword evidence="4" id="KW-0346">Stress response</keyword>
<dbReference type="InterPro" id="IPR001471">
    <property type="entry name" value="AP2/ERF_dom"/>
</dbReference>
<evidence type="ECO:0000313" key="12">
    <source>
        <dbReference type="EMBL" id="THF97388.1"/>
    </source>
</evidence>
<keyword evidence="6" id="KW-0010">Activator</keyword>
<evidence type="ECO:0000256" key="6">
    <source>
        <dbReference type="ARBA" id="ARBA00023159"/>
    </source>
</evidence>
<feature type="compositionally biased region" description="Low complexity" evidence="10">
    <location>
        <begin position="152"/>
        <end position="167"/>
    </location>
</feature>
<keyword evidence="13" id="KW-1185">Reference proteome</keyword>
<dbReference type="GO" id="GO:0003700">
    <property type="term" value="F:DNA-binding transcription factor activity"/>
    <property type="evidence" value="ECO:0007669"/>
    <property type="project" value="InterPro"/>
</dbReference>
<feature type="compositionally biased region" description="Basic residues" evidence="10">
    <location>
        <begin position="57"/>
        <end position="71"/>
    </location>
</feature>
<evidence type="ECO:0000256" key="4">
    <source>
        <dbReference type="ARBA" id="ARBA00023016"/>
    </source>
</evidence>
<evidence type="ECO:0000256" key="5">
    <source>
        <dbReference type="ARBA" id="ARBA00023125"/>
    </source>
</evidence>
<evidence type="ECO:0000256" key="2">
    <source>
        <dbReference type="ARBA" id="ARBA00022821"/>
    </source>
</evidence>
<evidence type="ECO:0000256" key="3">
    <source>
        <dbReference type="ARBA" id="ARBA00023015"/>
    </source>
</evidence>
<reference evidence="12 13" key="1">
    <citation type="journal article" date="2018" name="Proc. Natl. Acad. Sci. U.S.A.">
        <title>Draft genome sequence of Camellia sinensis var. sinensis provides insights into the evolution of the tea genome and tea quality.</title>
        <authorList>
            <person name="Wei C."/>
            <person name="Yang H."/>
            <person name="Wang S."/>
            <person name="Zhao J."/>
            <person name="Liu C."/>
            <person name="Gao L."/>
            <person name="Xia E."/>
            <person name="Lu Y."/>
            <person name="Tai Y."/>
            <person name="She G."/>
            <person name="Sun J."/>
            <person name="Cao H."/>
            <person name="Tong W."/>
            <person name="Gao Q."/>
            <person name="Li Y."/>
            <person name="Deng W."/>
            <person name="Jiang X."/>
            <person name="Wang W."/>
            <person name="Chen Q."/>
            <person name="Zhang S."/>
            <person name="Li H."/>
            <person name="Wu J."/>
            <person name="Wang P."/>
            <person name="Li P."/>
            <person name="Shi C."/>
            <person name="Zheng F."/>
            <person name="Jian J."/>
            <person name="Huang B."/>
            <person name="Shan D."/>
            <person name="Shi M."/>
            <person name="Fang C."/>
            <person name="Yue Y."/>
            <person name="Li F."/>
            <person name="Li D."/>
            <person name="Wei S."/>
            <person name="Han B."/>
            <person name="Jiang C."/>
            <person name="Yin Y."/>
            <person name="Xia T."/>
            <person name="Zhang Z."/>
            <person name="Bennetzen J.L."/>
            <person name="Zhao S."/>
            <person name="Wan X."/>
        </authorList>
    </citation>
    <scope>NUCLEOTIDE SEQUENCE [LARGE SCALE GENOMIC DNA]</scope>
    <source>
        <strain evidence="13">cv. Shuchazao</strain>
        <tissue evidence="12">Leaf</tissue>
    </source>
</reference>
<proteinExistence type="inferred from homology"/>
<dbReference type="Gene3D" id="3.30.730.10">
    <property type="entry name" value="AP2/ERF domain"/>
    <property type="match status" value="1"/>
</dbReference>
<dbReference type="FunFam" id="3.30.730.10:FF:000001">
    <property type="entry name" value="Ethylene-responsive transcription factor 2"/>
    <property type="match status" value="1"/>
</dbReference>
<keyword evidence="5" id="KW-0238">DNA-binding</keyword>
<organism evidence="12 13">
    <name type="scientific">Camellia sinensis var. sinensis</name>
    <name type="common">China tea</name>
    <dbReference type="NCBI Taxonomy" id="542762"/>
    <lineage>
        <taxon>Eukaryota</taxon>
        <taxon>Viridiplantae</taxon>
        <taxon>Streptophyta</taxon>
        <taxon>Embryophyta</taxon>
        <taxon>Tracheophyta</taxon>
        <taxon>Spermatophyta</taxon>
        <taxon>Magnoliopsida</taxon>
        <taxon>eudicotyledons</taxon>
        <taxon>Gunneridae</taxon>
        <taxon>Pentapetalae</taxon>
        <taxon>asterids</taxon>
        <taxon>Ericales</taxon>
        <taxon>Theaceae</taxon>
        <taxon>Camellia</taxon>
    </lineage>
</organism>
<dbReference type="CDD" id="cd00018">
    <property type="entry name" value="AP2"/>
    <property type="match status" value="1"/>
</dbReference>
<dbReference type="PANTHER" id="PTHR31241">
    <property type="entry name" value="DEHYDRATION-RESPONSIVE ELEMENT-BINDING PROTEIN 2C"/>
    <property type="match status" value="1"/>
</dbReference>
<accession>A0A4S4D536</accession>
<evidence type="ECO:0000256" key="8">
    <source>
        <dbReference type="ARBA" id="ARBA00023242"/>
    </source>
</evidence>
<name>A0A4S4D536_CAMSN</name>
<feature type="region of interest" description="Disordered" evidence="10">
    <location>
        <begin position="145"/>
        <end position="167"/>
    </location>
</feature>
<feature type="compositionally biased region" description="Basic and acidic residues" evidence="10">
    <location>
        <begin position="40"/>
        <end position="56"/>
    </location>
</feature>
<keyword evidence="2" id="KW-0611">Plant defense</keyword>
<dbReference type="Pfam" id="PF00847">
    <property type="entry name" value="AP2"/>
    <property type="match status" value="1"/>
</dbReference>
<dbReference type="GO" id="GO:0005634">
    <property type="term" value="C:nucleus"/>
    <property type="evidence" value="ECO:0007669"/>
    <property type="project" value="UniProtKB-SubCell"/>
</dbReference>
<dbReference type="GO" id="GO:0000976">
    <property type="term" value="F:transcription cis-regulatory region binding"/>
    <property type="evidence" value="ECO:0007669"/>
    <property type="project" value="TreeGrafter"/>
</dbReference>
<dbReference type="AlphaFoldDB" id="A0A4S4D536"/>
<feature type="region of interest" description="Disordered" evidence="10">
    <location>
        <begin position="1"/>
        <end position="84"/>
    </location>
</feature>
<dbReference type="GO" id="GO:0045893">
    <property type="term" value="P:positive regulation of DNA-templated transcription"/>
    <property type="evidence" value="ECO:0007669"/>
    <property type="project" value="TreeGrafter"/>
</dbReference>
<dbReference type="EMBL" id="SDRB02012555">
    <property type="protein sequence ID" value="THF97388.1"/>
    <property type="molecule type" value="Genomic_DNA"/>
</dbReference>
<dbReference type="InterPro" id="IPR036955">
    <property type="entry name" value="AP2/ERF_dom_sf"/>
</dbReference>
<dbReference type="SMART" id="SM00380">
    <property type="entry name" value="AP2"/>
    <property type="match status" value="1"/>
</dbReference>
<evidence type="ECO:0000256" key="10">
    <source>
        <dbReference type="SAM" id="MobiDB-lite"/>
    </source>
</evidence>
<evidence type="ECO:0000313" key="13">
    <source>
        <dbReference type="Proteomes" id="UP000306102"/>
    </source>
</evidence>
<protein>
    <recommendedName>
        <fullName evidence="11">AP2/ERF domain-containing protein</fullName>
    </recommendedName>
</protein>
<dbReference type="STRING" id="542762.A0A4S4D536"/>
<keyword evidence="3" id="KW-0805">Transcription regulation</keyword>
<evidence type="ECO:0000259" key="11">
    <source>
        <dbReference type="PROSITE" id="PS51032"/>
    </source>
</evidence>
<dbReference type="GO" id="GO:0006952">
    <property type="term" value="P:defense response"/>
    <property type="evidence" value="ECO:0007669"/>
    <property type="project" value="UniProtKB-KW"/>
</dbReference>